<dbReference type="GO" id="GO:0022857">
    <property type="term" value="F:transmembrane transporter activity"/>
    <property type="evidence" value="ECO:0007669"/>
    <property type="project" value="InterPro"/>
</dbReference>
<dbReference type="SUPFAM" id="SSF103481">
    <property type="entry name" value="Multidrug resistance efflux transporter EmrE"/>
    <property type="match status" value="1"/>
</dbReference>
<evidence type="ECO:0000256" key="3">
    <source>
        <dbReference type="ARBA" id="ARBA00022692"/>
    </source>
</evidence>
<reference evidence="9" key="1">
    <citation type="submission" date="2022-11" db="EMBL/GenBank/DDBJ databases">
        <authorList>
            <person name="Hyden B.L."/>
            <person name="Feng K."/>
            <person name="Yates T."/>
            <person name="Jawdy S."/>
            <person name="Smart L.B."/>
            <person name="Muchero W."/>
        </authorList>
    </citation>
    <scope>NUCLEOTIDE SEQUENCE</scope>
    <source>
        <tissue evidence="9">Shoot tip</tissue>
    </source>
</reference>
<evidence type="ECO:0000256" key="6">
    <source>
        <dbReference type="RuleBase" id="RU363077"/>
    </source>
</evidence>
<keyword evidence="10" id="KW-1185">Reference proteome</keyword>
<evidence type="ECO:0000256" key="4">
    <source>
        <dbReference type="ARBA" id="ARBA00022989"/>
    </source>
</evidence>
<dbReference type="InterPro" id="IPR030184">
    <property type="entry name" value="WAT1-related"/>
</dbReference>
<dbReference type="Pfam" id="PF00892">
    <property type="entry name" value="EamA"/>
    <property type="match status" value="1"/>
</dbReference>
<feature type="region of interest" description="Disordered" evidence="7">
    <location>
        <begin position="279"/>
        <end position="308"/>
    </location>
</feature>
<feature type="transmembrane region" description="Helical" evidence="6">
    <location>
        <begin position="248"/>
        <end position="268"/>
    </location>
</feature>
<protein>
    <recommendedName>
        <fullName evidence="6">WAT1-related protein</fullName>
    </recommendedName>
</protein>
<sequence>MIDGGQWKPVVGMLVISFALAIVNLLLKKMVDHGTNNMVIATYRLSSSAIFLAPIAYYWERKSRPKLTASIFCHLFFGAFVGLTLTQYLFLLGLEYISATFSCAFINTVPVNTFILALLFRVEKGEHLQQGRKSKGKKKQNWVAGSMLSFAGCFMWSAWFLMQAKISKIYPCQYSSTAIMSFFGAVQSGVFSLILKRDFSMWILKSKLEIISVLNAGIIGSGLCYVGMSWCIKQRGPLFTSAFTPFIQIFAAIVLGSILVILGLYILLWGKSTEEAVDSGEKQAQLNDEEENHDTEAQISETNSKSNP</sequence>
<evidence type="ECO:0000256" key="2">
    <source>
        <dbReference type="ARBA" id="ARBA00007635"/>
    </source>
</evidence>
<keyword evidence="4 6" id="KW-1133">Transmembrane helix</keyword>
<feature type="domain" description="EamA" evidence="8">
    <location>
        <begin position="10"/>
        <end position="121"/>
    </location>
</feature>
<evidence type="ECO:0000256" key="5">
    <source>
        <dbReference type="ARBA" id="ARBA00023136"/>
    </source>
</evidence>
<evidence type="ECO:0000313" key="9">
    <source>
        <dbReference type="EMBL" id="KAJ6675116.1"/>
    </source>
</evidence>
<evidence type="ECO:0000256" key="1">
    <source>
        <dbReference type="ARBA" id="ARBA00004141"/>
    </source>
</evidence>
<comment type="similarity">
    <text evidence="2 6">Belongs to the drug/metabolite transporter (DMT) superfamily. Plant drug/metabolite exporter (P-DME) (TC 2.A.7.4) family.</text>
</comment>
<feature type="transmembrane region" description="Helical" evidence="6">
    <location>
        <begin position="71"/>
        <end position="90"/>
    </location>
</feature>
<dbReference type="Proteomes" id="UP001151529">
    <property type="component" value="Chromosome 14"/>
</dbReference>
<organism evidence="9 10">
    <name type="scientific">Salix viminalis</name>
    <name type="common">Common osier</name>
    <name type="synonym">Basket willow</name>
    <dbReference type="NCBI Taxonomy" id="40686"/>
    <lineage>
        <taxon>Eukaryota</taxon>
        <taxon>Viridiplantae</taxon>
        <taxon>Streptophyta</taxon>
        <taxon>Embryophyta</taxon>
        <taxon>Tracheophyta</taxon>
        <taxon>Spermatophyta</taxon>
        <taxon>Magnoliopsida</taxon>
        <taxon>eudicotyledons</taxon>
        <taxon>Gunneridae</taxon>
        <taxon>Pentapetalae</taxon>
        <taxon>rosids</taxon>
        <taxon>fabids</taxon>
        <taxon>Malpighiales</taxon>
        <taxon>Salicaceae</taxon>
        <taxon>Saliceae</taxon>
        <taxon>Salix</taxon>
    </lineage>
</organism>
<feature type="transmembrane region" description="Helical" evidence="6">
    <location>
        <begin position="96"/>
        <end position="120"/>
    </location>
</feature>
<dbReference type="OrthoDB" id="1728340at2759"/>
<dbReference type="GO" id="GO:0016020">
    <property type="term" value="C:membrane"/>
    <property type="evidence" value="ECO:0007669"/>
    <property type="project" value="UniProtKB-SubCell"/>
</dbReference>
<feature type="transmembrane region" description="Helical" evidence="6">
    <location>
        <begin position="7"/>
        <end position="27"/>
    </location>
</feature>
<feature type="compositionally biased region" description="Polar residues" evidence="7">
    <location>
        <begin position="297"/>
        <end position="308"/>
    </location>
</feature>
<feature type="transmembrane region" description="Helical" evidence="6">
    <location>
        <begin position="174"/>
        <end position="195"/>
    </location>
</feature>
<dbReference type="InterPro" id="IPR037185">
    <property type="entry name" value="EmrE-like"/>
</dbReference>
<proteinExistence type="inferred from homology"/>
<reference evidence="9" key="2">
    <citation type="journal article" date="2023" name="Int. J. Mol. Sci.">
        <title>De Novo Assembly and Annotation of 11 Diverse Shrub Willow (Salix) Genomes Reveals Novel Gene Organization in Sex-Linked Regions.</title>
        <authorList>
            <person name="Hyden B."/>
            <person name="Feng K."/>
            <person name="Yates T.B."/>
            <person name="Jawdy S."/>
            <person name="Cereghino C."/>
            <person name="Smart L.B."/>
            <person name="Muchero W."/>
        </authorList>
    </citation>
    <scope>NUCLEOTIDE SEQUENCE [LARGE SCALE GENOMIC DNA]</scope>
    <source>
        <tissue evidence="9">Shoot tip</tissue>
    </source>
</reference>
<evidence type="ECO:0000313" key="10">
    <source>
        <dbReference type="Proteomes" id="UP001151529"/>
    </source>
</evidence>
<name>A0A9Q0NSK6_SALVM</name>
<evidence type="ECO:0000256" key="7">
    <source>
        <dbReference type="SAM" id="MobiDB-lite"/>
    </source>
</evidence>
<gene>
    <name evidence="9" type="ORF">OIU85_011303</name>
</gene>
<evidence type="ECO:0000259" key="8">
    <source>
        <dbReference type="Pfam" id="PF00892"/>
    </source>
</evidence>
<keyword evidence="5 6" id="KW-0472">Membrane</keyword>
<feature type="transmembrane region" description="Helical" evidence="6">
    <location>
        <begin position="141"/>
        <end position="162"/>
    </location>
</feature>
<dbReference type="PANTHER" id="PTHR31218">
    <property type="entry name" value="WAT1-RELATED PROTEIN"/>
    <property type="match status" value="1"/>
</dbReference>
<accession>A0A9Q0NSK6</accession>
<feature type="transmembrane region" description="Helical" evidence="6">
    <location>
        <begin position="207"/>
        <end position="228"/>
    </location>
</feature>
<comment type="subcellular location">
    <subcellularLocation>
        <location evidence="1 6">Membrane</location>
        <topology evidence="1 6">Multi-pass membrane protein</topology>
    </subcellularLocation>
</comment>
<comment type="caution">
    <text evidence="9">The sequence shown here is derived from an EMBL/GenBank/DDBJ whole genome shotgun (WGS) entry which is preliminary data.</text>
</comment>
<keyword evidence="3 6" id="KW-0812">Transmembrane</keyword>
<dbReference type="EMBL" id="JAPFFL010000016">
    <property type="protein sequence ID" value="KAJ6675116.1"/>
    <property type="molecule type" value="Genomic_DNA"/>
</dbReference>
<dbReference type="AlphaFoldDB" id="A0A9Q0NSK6"/>
<dbReference type="InterPro" id="IPR000620">
    <property type="entry name" value="EamA_dom"/>
</dbReference>